<protein>
    <submittedName>
        <fullName evidence="1">Uncharacterized protein</fullName>
    </submittedName>
</protein>
<accession>A0A0Q3VHN9</accession>
<dbReference type="AlphaFoldDB" id="A0A0Q3VHN9"/>
<reference evidence="1 2" key="1">
    <citation type="submission" date="2015-09" db="EMBL/GenBank/DDBJ databases">
        <title>Genome sequencing project for genomic taxonomy and phylogenomics of Bacillus-like bacteria.</title>
        <authorList>
            <person name="Liu B."/>
            <person name="Wang J."/>
            <person name="Zhu Y."/>
            <person name="Liu G."/>
            <person name="Chen Q."/>
            <person name="Chen Z."/>
            <person name="Lan J."/>
            <person name="Che J."/>
            <person name="Ge C."/>
            <person name="Shi H."/>
            <person name="Pan Z."/>
            <person name="Liu X."/>
        </authorList>
    </citation>
    <scope>NUCLEOTIDE SEQUENCE [LARGE SCALE GENOMIC DNA]</scope>
    <source>
        <strain evidence="1 2">FJAT-18043</strain>
    </source>
</reference>
<name>A0A0Q3VHN9_9BACI</name>
<sequence>MDFKSISGGQETLCIKVNKVYDWVTRQADVPLIAFTGTDSLLDIGFDCPSGVTPTPGGAGDPCAFLGGNLTVECFPTDEEGNPIDPLAPGAILCQEIPQPEGRASGQFQLPDGSTVTLQKVKVLKKGFIVVRVSNAAGLSCTSDPIPWAVSEKFFLCAPPGTFLQCEITDFECDANIICRQVGITPGVFEFQQLDISINLCQNVQMEAMVKLEITADFCQPRPDMPFVCPPLAFPPQCPTVFPGPGPTPTGM</sequence>
<keyword evidence="2" id="KW-1185">Reference proteome</keyword>
<comment type="caution">
    <text evidence="1">The sequence shown here is derived from an EMBL/GenBank/DDBJ whole genome shotgun (WGS) entry which is preliminary data.</text>
</comment>
<dbReference type="EMBL" id="LJIX01000006">
    <property type="protein sequence ID" value="KQL19327.1"/>
    <property type="molecule type" value="Genomic_DNA"/>
</dbReference>
<dbReference type="PATRIC" id="fig|1637975.4.peg.2354"/>
<dbReference type="STRING" id="1637975.AN957_12610"/>
<proteinExistence type="predicted"/>
<evidence type="ECO:0000313" key="2">
    <source>
        <dbReference type="Proteomes" id="UP000050996"/>
    </source>
</evidence>
<dbReference type="RefSeq" id="WP_053475853.1">
    <property type="nucleotide sequence ID" value="NZ_CP041305.1"/>
</dbReference>
<gene>
    <name evidence="1" type="ORF">AN957_12610</name>
</gene>
<evidence type="ECO:0000313" key="1">
    <source>
        <dbReference type="EMBL" id="KQL19327.1"/>
    </source>
</evidence>
<organism evidence="1 2">
    <name type="scientific">Cytobacillus solani</name>
    <dbReference type="NCBI Taxonomy" id="1637975"/>
    <lineage>
        <taxon>Bacteria</taxon>
        <taxon>Bacillati</taxon>
        <taxon>Bacillota</taxon>
        <taxon>Bacilli</taxon>
        <taxon>Bacillales</taxon>
        <taxon>Bacillaceae</taxon>
        <taxon>Cytobacillus</taxon>
    </lineage>
</organism>
<dbReference type="Proteomes" id="UP000050996">
    <property type="component" value="Unassembled WGS sequence"/>
</dbReference>